<feature type="transmembrane region" description="Helical" evidence="7">
    <location>
        <begin position="400"/>
        <end position="426"/>
    </location>
</feature>
<evidence type="ECO:0000256" key="6">
    <source>
        <dbReference type="SAM" id="MobiDB-lite"/>
    </source>
</evidence>
<gene>
    <name evidence="8" type="ORF">H2204_003244</name>
</gene>
<protein>
    <recommendedName>
        <fullName evidence="10">Choline transport protein</fullName>
    </recommendedName>
</protein>
<proteinExistence type="predicted"/>
<feature type="region of interest" description="Disordered" evidence="6">
    <location>
        <begin position="1"/>
        <end position="29"/>
    </location>
</feature>
<feature type="transmembrane region" description="Helical" evidence="7">
    <location>
        <begin position="39"/>
        <end position="65"/>
    </location>
</feature>
<dbReference type="PANTHER" id="PTHR45649">
    <property type="entry name" value="AMINO-ACID PERMEASE BAT1"/>
    <property type="match status" value="1"/>
</dbReference>
<dbReference type="InterPro" id="IPR002293">
    <property type="entry name" value="AA/rel_permease1"/>
</dbReference>
<sequence>MAEQSKSLDKALSQSSVAEPQPISQTEGHERQMRVTFNLWSTLGLVYSITATPFGVGSYLTFSLILGGSPFYIYGYIFAIFFNITLCVALAEISALYPHPSGHIYWVGKMAPKGWENSLSFWTGALTSAAWFFWNAGTYLLTAQILLAAVEHLYPEYTAQPWHQVLIAWAQALASVAWNIPFFKTWPYSLKAMIVITNAGIIFIAVSLLVQAHPKQSARSVFVDVVNESGWPSKGVVFFLGLLPGSTAINGFDSAAHMVEEMPDPARQVPQVMVGNAFLSGLSGIPMVIIFCFCITNVDNLLAPVGGVTIIQIFKDSLHNDALFVVSSVIYILVTIVAATACTTTCSRVWWSFSEHNGLPLHSWFAVIHRTKLWAVPVNAIGVIAVLSCLVLLINLGPSFVLAALFSAANICFYVSYIITICCFLYTKWTKGLPAHYLNLGRLFGNAIDITSIIWSVFVSVWLMFPYYLPVNSKNMNYTIAIVAVVVVVFGLDWIIRARRSYFIPSQLLI</sequence>
<keyword evidence="5 7" id="KW-0472">Membrane</keyword>
<feature type="transmembrane region" description="Helical" evidence="7">
    <location>
        <begin position="231"/>
        <end position="252"/>
    </location>
</feature>
<dbReference type="PANTHER" id="PTHR45649:SF16">
    <property type="entry name" value="7-KETO 8-AMINOPELARGONIC ACID TRANSPORTER"/>
    <property type="match status" value="1"/>
</dbReference>
<dbReference type="GO" id="GO:0022857">
    <property type="term" value="F:transmembrane transporter activity"/>
    <property type="evidence" value="ECO:0007669"/>
    <property type="project" value="InterPro"/>
</dbReference>
<dbReference type="Pfam" id="PF13520">
    <property type="entry name" value="AA_permease_2"/>
    <property type="match status" value="1"/>
</dbReference>
<evidence type="ECO:0000256" key="5">
    <source>
        <dbReference type="ARBA" id="ARBA00023136"/>
    </source>
</evidence>
<comment type="subcellular location">
    <subcellularLocation>
        <location evidence="1">Membrane</location>
        <topology evidence="1">Multi-pass membrane protein</topology>
    </subcellularLocation>
</comment>
<feature type="compositionally biased region" description="Polar residues" evidence="6">
    <location>
        <begin position="12"/>
        <end position="26"/>
    </location>
</feature>
<keyword evidence="2" id="KW-0813">Transport</keyword>
<dbReference type="PIRSF" id="PIRSF006060">
    <property type="entry name" value="AA_transporter"/>
    <property type="match status" value="1"/>
</dbReference>
<feature type="transmembrane region" description="Helical" evidence="7">
    <location>
        <begin position="447"/>
        <end position="469"/>
    </location>
</feature>
<evidence type="ECO:0000256" key="1">
    <source>
        <dbReference type="ARBA" id="ARBA00004141"/>
    </source>
</evidence>
<dbReference type="AlphaFoldDB" id="A0AA38YA06"/>
<feature type="transmembrane region" description="Helical" evidence="7">
    <location>
        <begin position="161"/>
        <end position="180"/>
    </location>
</feature>
<feature type="transmembrane region" description="Helical" evidence="7">
    <location>
        <begin position="192"/>
        <end position="211"/>
    </location>
</feature>
<feature type="transmembrane region" description="Helical" evidence="7">
    <location>
        <begin position="372"/>
        <end position="394"/>
    </location>
</feature>
<feature type="transmembrane region" description="Helical" evidence="7">
    <location>
        <begin position="119"/>
        <end position="141"/>
    </location>
</feature>
<feature type="transmembrane region" description="Helical" evidence="7">
    <location>
        <begin position="475"/>
        <end position="496"/>
    </location>
</feature>
<feature type="transmembrane region" description="Helical" evidence="7">
    <location>
        <begin position="71"/>
        <end position="98"/>
    </location>
</feature>
<evidence type="ECO:0000256" key="7">
    <source>
        <dbReference type="SAM" id="Phobius"/>
    </source>
</evidence>
<feature type="transmembrane region" description="Helical" evidence="7">
    <location>
        <begin position="273"/>
        <end position="298"/>
    </location>
</feature>
<keyword evidence="4 7" id="KW-1133">Transmembrane helix</keyword>
<organism evidence="8 9">
    <name type="scientific">Knufia peltigerae</name>
    <dbReference type="NCBI Taxonomy" id="1002370"/>
    <lineage>
        <taxon>Eukaryota</taxon>
        <taxon>Fungi</taxon>
        <taxon>Dikarya</taxon>
        <taxon>Ascomycota</taxon>
        <taxon>Pezizomycotina</taxon>
        <taxon>Eurotiomycetes</taxon>
        <taxon>Chaetothyriomycetidae</taxon>
        <taxon>Chaetothyriales</taxon>
        <taxon>Trichomeriaceae</taxon>
        <taxon>Knufia</taxon>
    </lineage>
</organism>
<feature type="transmembrane region" description="Helical" evidence="7">
    <location>
        <begin position="322"/>
        <end position="351"/>
    </location>
</feature>
<evidence type="ECO:0000256" key="2">
    <source>
        <dbReference type="ARBA" id="ARBA00022448"/>
    </source>
</evidence>
<dbReference type="GO" id="GO:0016020">
    <property type="term" value="C:membrane"/>
    <property type="evidence" value="ECO:0007669"/>
    <property type="project" value="UniProtKB-SubCell"/>
</dbReference>
<reference evidence="8" key="1">
    <citation type="submission" date="2022-10" db="EMBL/GenBank/DDBJ databases">
        <title>Culturing micro-colonial fungi from biological soil crusts in the Mojave desert and describing Neophaeococcomyces mojavensis, and introducing the new genera and species Taxawa tesnikishii.</title>
        <authorList>
            <person name="Kurbessoian T."/>
            <person name="Stajich J.E."/>
        </authorList>
    </citation>
    <scope>NUCLEOTIDE SEQUENCE</scope>
    <source>
        <strain evidence="8">TK_35</strain>
    </source>
</reference>
<evidence type="ECO:0000313" key="8">
    <source>
        <dbReference type="EMBL" id="KAJ9640615.1"/>
    </source>
</evidence>
<name>A0AA38YA06_9EURO</name>
<dbReference type="Gene3D" id="1.20.1740.10">
    <property type="entry name" value="Amino acid/polyamine transporter I"/>
    <property type="match status" value="1"/>
</dbReference>
<comment type="caution">
    <text evidence="8">The sequence shown here is derived from an EMBL/GenBank/DDBJ whole genome shotgun (WGS) entry which is preliminary data.</text>
</comment>
<accession>A0AA38YA06</accession>
<dbReference type="Proteomes" id="UP001172681">
    <property type="component" value="Unassembled WGS sequence"/>
</dbReference>
<evidence type="ECO:0008006" key="10">
    <source>
        <dbReference type="Google" id="ProtNLM"/>
    </source>
</evidence>
<keyword evidence="9" id="KW-1185">Reference proteome</keyword>
<keyword evidence="3 7" id="KW-0812">Transmembrane</keyword>
<evidence type="ECO:0000256" key="3">
    <source>
        <dbReference type="ARBA" id="ARBA00022692"/>
    </source>
</evidence>
<dbReference type="EMBL" id="JAPDRN010000014">
    <property type="protein sequence ID" value="KAJ9640615.1"/>
    <property type="molecule type" value="Genomic_DNA"/>
</dbReference>
<evidence type="ECO:0000313" key="9">
    <source>
        <dbReference type="Proteomes" id="UP001172681"/>
    </source>
</evidence>
<evidence type="ECO:0000256" key="4">
    <source>
        <dbReference type="ARBA" id="ARBA00022989"/>
    </source>
</evidence>